<organism evidence="2 3">
    <name type="scientific">Lithospermum erythrorhizon</name>
    <name type="common">Purple gromwell</name>
    <name type="synonym">Lithospermum officinale var. erythrorhizon</name>
    <dbReference type="NCBI Taxonomy" id="34254"/>
    <lineage>
        <taxon>Eukaryota</taxon>
        <taxon>Viridiplantae</taxon>
        <taxon>Streptophyta</taxon>
        <taxon>Embryophyta</taxon>
        <taxon>Tracheophyta</taxon>
        <taxon>Spermatophyta</taxon>
        <taxon>Magnoliopsida</taxon>
        <taxon>eudicotyledons</taxon>
        <taxon>Gunneridae</taxon>
        <taxon>Pentapetalae</taxon>
        <taxon>asterids</taxon>
        <taxon>lamiids</taxon>
        <taxon>Boraginales</taxon>
        <taxon>Boraginaceae</taxon>
        <taxon>Boraginoideae</taxon>
        <taxon>Lithospermeae</taxon>
        <taxon>Lithospermum</taxon>
    </lineage>
</organism>
<keyword evidence="3" id="KW-1185">Reference proteome</keyword>
<dbReference type="GO" id="GO:0003676">
    <property type="term" value="F:nucleic acid binding"/>
    <property type="evidence" value="ECO:0007669"/>
    <property type="project" value="InterPro"/>
</dbReference>
<comment type="caution">
    <text evidence="2">The sequence shown here is derived from an EMBL/GenBank/DDBJ whole genome shotgun (WGS) entry which is preliminary data.</text>
</comment>
<feature type="domain" description="Integrase catalytic" evidence="1">
    <location>
        <begin position="45"/>
        <end position="216"/>
    </location>
</feature>
<dbReference type="InterPro" id="IPR036397">
    <property type="entry name" value="RNaseH_sf"/>
</dbReference>
<sequence>MGNLGSGPSPKPDKIIIGDQLQRCDSCQRHANIPDQPPHEMVSMLRLIPFYQRGVDIVGDLPRMPWGKRYAIVEVDYFTKWVEARPLTRQDQEQVYQLLREIFNRFGVSQVLVTDNGTQYTTGRIEDLFLELDIEHITTSVLYHQANGQVEVMNRLNLDLLEEKRDVVVDKMARHKGTITAYYNKRVRVKQFLVGDLVLRAINSSAHGKPGKLECP</sequence>
<evidence type="ECO:0000313" key="2">
    <source>
        <dbReference type="EMBL" id="GAA0157863.1"/>
    </source>
</evidence>
<dbReference type="Gene3D" id="3.30.420.10">
    <property type="entry name" value="Ribonuclease H-like superfamily/Ribonuclease H"/>
    <property type="match status" value="1"/>
</dbReference>
<dbReference type="Pfam" id="PF00665">
    <property type="entry name" value="rve"/>
    <property type="match status" value="1"/>
</dbReference>
<dbReference type="PANTHER" id="PTHR37984">
    <property type="entry name" value="PROTEIN CBG26694"/>
    <property type="match status" value="1"/>
</dbReference>
<dbReference type="SUPFAM" id="SSF53098">
    <property type="entry name" value="Ribonuclease H-like"/>
    <property type="match status" value="1"/>
</dbReference>
<protein>
    <recommendedName>
        <fullName evidence="1">Integrase catalytic domain-containing protein</fullName>
    </recommendedName>
</protein>
<dbReference type="InterPro" id="IPR012337">
    <property type="entry name" value="RNaseH-like_sf"/>
</dbReference>
<dbReference type="GO" id="GO:0015074">
    <property type="term" value="P:DNA integration"/>
    <property type="evidence" value="ECO:0007669"/>
    <property type="project" value="InterPro"/>
</dbReference>
<proteinExistence type="predicted"/>
<dbReference type="InterPro" id="IPR001584">
    <property type="entry name" value="Integrase_cat-core"/>
</dbReference>
<dbReference type="AlphaFoldDB" id="A0AAV3Q5W6"/>
<accession>A0AAV3Q5W6</accession>
<evidence type="ECO:0000313" key="3">
    <source>
        <dbReference type="Proteomes" id="UP001454036"/>
    </source>
</evidence>
<dbReference type="PANTHER" id="PTHR37984:SF5">
    <property type="entry name" value="PROTEIN NYNRIN-LIKE"/>
    <property type="match status" value="1"/>
</dbReference>
<evidence type="ECO:0000259" key="1">
    <source>
        <dbReference type="PROSITE" id="PS50994"/>
    </source>
</evidence>
<name>A0AAV3Q5W6_LITER</name>
<dbReference type="PROSITE" id="PS50994">
    <property type="entry name" value="INTEGRASE"/>
    <property type="match status" value="1"/>
</dbReference>
<dbReference type="EMBL" id="BAABME010019637">
    <property type="protein sequence ID" value="GAA0157863.1"/>
    <property type="molecule type" value="Genomic_DNA"/>
</dbReference>
<gene>
    <name evidence="2" type="ORF">LIER_38536</name>
</gene>
<reference evidence="2 3" key="1">
    <citation type="submission" date="2024-01" db="EMBL/GenBank/DDBJ databases">
        <title>The complete chloroplast genome sequence of Lithospermum erythrorhizon: insights into the phylogenetic relationship among Boraginaceae species and the maternal lineages of purple gromwells.</title>
        <authorList>
            <person name="Okada T."/>
            <person name="Watanabe K."/>
        </authorList>
    </citation>
    <scope>NUCLEOTIDE SEQUENCE [LARGE SCALE GENOMIC DNA]</scope>
</reference>
<dbReference type="Proteomes" id="UP001454036">
    <property type="component" value="Unassembled WGS sequence"/>
</dbReference>
<dbReference type="InterPro" id="IPR050951">
    <property type="entry name" value="Retrovirus_Pol_polyprotein"/>
</dbReference>